<keyword evidence="1" id="KW-0812">Transmembrane</keyword>
<sequence length="47" mass="4862">MHNEQNDTKTPVPANGGHDSGLAGRLILALVVCLIIVGAAIAYDKFG</sequence>
<evidence type="ECO:0000256" key="1">
    <source>
        <dbReference type="SAM" id="Phobius"/>
    </source>
</evidence>
<dbReference type="Proteomes" id="UP001207654">
    <property type="component" value="Unassembled WGS sequence"/>
</dbReference>
<reference evidence="2 3" key="1">
    <citation type="submission" date="2022-11" db="EMBL/GenBank/DDBJ databases">
        <title>Minimal conservation of predation-associated metabolite biosynthetic gene clusters underscores biosynthetic potential of Myxococcota including descriptions for ten novel species: Archangium lansinium sp. nov., Myxococcus landrumus sp. nov., Nannocystis bai.</title>
        <authorList>
            <person name="Ahearne A."/>
            <person name="Stevens C."/>
            <person name="Phillips K."/>
        </authorList>
    </citation>
    <scope>NUCLEOTIDE SEQUENCE [LARGE SCALE GENOMIC DNA]</scope>
    <source>
        <strain evidence="2 3">MIWBW</strain>
    </source>
</reference>
<dbReference type="EMBL" id="JAPNKA010000001">
    <property type="protein sequence ID" value="MCY1074972.1"/>
    <property type="molecule type" value="Genomic_DNA"/>
</dbReference>
<evidence type="ECO:0000313" key="3">
    <source>
        <dbReference type="Proteomes" id="UP001207654"/>
    </source>
</evidence>
<keyword evidence="3" id="KW-1185">Reference proteome</keyword>
<proteinExistence type="predicted"/>
<feature type="transmembrane region" description="Helical" evidence="1">
    <location>
        <begin position="22"/>
        <end position="43"/>
    </location>
</feature>
<organism evidence="2 3">
    <name type="scientific">Archangium lansingense</name>
    <dbReference type="NCBI Taxonomy" id="2995310"/>
    <lineage>
        <taxon>Bacteria</taxon>
        <taxon>Pseudomonadati</taxon>
        <taxon>Myxococcota</taxon>
        <taxon>Myxococcia</taxon>
        <taxon>Myxococcales</taxon>
        <taxon>Cystobacterineae</taxon>
        <taxon>Archangiaceae</taxon>
        <taxon>Archangium</taxon>
    </lineage>
</organism>
<accession>A0ABT3ZZY9</accession>
<evidence type="ECO:0000313" key="2">
    <source>
        <dbReference type="EMBL" id="MCY1074972.1"/>
    </source>
</evidence>
<gene>
    <name evidence="2" type="ORF">OV287_10755</name>
</gene>
<protein>
    <submittedName>
        <fullName evidence="2">Uncharacterized protein</fullName>
    </submittedName>
</protein>
<dbReference type="RefSeq" id="WP_267533923.1">
    <property type="nucleotide sequence ID" value="NZ_JAPNKA010000001.1"/>
</dbReference>
<comment type="caution">
    <text evidence="2">The sequence shown here is derived from an EMBL/GenBank/DDBJ whole genome shotgun (WGS) entry which is preliminary data.</text>
</comment>
<name>A0ABT3ZZY9_9BACT</name>
<keyword evidence="1" id="KW-0472">Membrane</keyword>
<keyword evidence="1" id="KW-1133">Transmembrane helix</keyword>